<sequence>MAISARPNLLRCSKCNAFRDENSFERHKSGKVKKLCNRHGLKRKLDAVSDSWDVFEDRLVAWNRPDQTEPLELDLTFDLDRLPVAFGTALSMKDGNLDRKPLNDTMREVARLIWKIGGF</sequence>
<reference evidence="1 2" key="1">
    <citation type="journal article" date="2015" name="Environ. Microbiol.">
        <title>Metagenome sequence of Elaphomyces granulatus from sporocarp tissue reveals Ascomycota ectomycorrhizal fingerprints of genome expansion and a Proteobacteria-rich microbiome.</title>
        <authorList>
            <person name="Quandt C.A."/>
            <person name="Kohler A."/>
            <person name="Hesse C.N."/>
            <person name="Sharpton T.J."/>
            <person name="Martin F."/>
            <person name="Spatafora J.W."/>
        </authorList>
    </citation>
    <scope>NUCLEOTIDE SEQUENCE [LARGE SCALE GENOMIC DNA]</scope>
    <source>
        <strain evidence="1 2">OSC145934</strain>
    </source>
</reference>
<protein>
    <submittedName>
        <fullName evidence="1">Uncharacterized protein</fullName>
    </submittedName>
</protein>
<feature type="non-terminal residue" evidence="1">
    <location>
        <position position="119"/>
    </location>
</feature>
<dbReference type="AlphaFoldDB" id="A0A232LU65"/>
<comment type="caution">
    <text evidence="1">The sequence shown here is derived from an EMBL/GenBank/DDBJ whole genome shotgun (WGS) entry which is preliminary data.</text>
</comment>
<dbReference type="EMBL" id="NPHW01004681">
    <property type="protein sequence ID" value="OXV07624.1"/>
    <property type="molecule type" value="Genomic_DNA"/>
</dbReference>
<dbReference type="OrthoDB" id="10446395at2759"/>
<accession>A0A232LU65</accession>
<organism evidence="1 2">
    <name type="scientific">Elaphomyces granulatus</name>
    <dbReference type="NCBI Taxonomy" id="519963"/>
    <lineage>
        <taxon>Eukaryota</taxon>
        <taxon>Fungi</taxon>
        <taxon>Dikarya</taxon>
        <taxon>Ascomycota</taxon>
        <taxon>Pezizomycotina</taxon>
        <taxon>Eurotiomycetes</taxon>
        <taxon>Eurotiomycetidae</taxon>
        <taxon>Eurotiales</taxon>
        <taxon>Elaphomycetaceae</taxon>
        <taxon>Elaphomyces</taxon>
    </lineage>
</organism>
<proteinExistence type="predicted"/>
<name>A0A232LU65_9EURO</name>
<keyword evidence="2" id="KW-1185">Reference proteome</keyword>
<gene>
    <name evidence="1" type="ORF">Egran_04611</name>
</gene>
<evidence type="ECO:0000313" key="1">
    <source>
        <dbReference type="EMBL" id="OXV07624.1"/>
    </source>
</evidence>
<dbReference type="Proteomes" id="UP000243515">
    <property type="component" value="Unassembled WGS sequence"/>
</dbReference>
<evidence type="ECO:0000313" key="2">
    <source>
        <dbReference type="Proteomes" id="UP000243515"/>
    </source>
</evidence>